<proteinExistence type="predicted"/>
<evidence type="ECO:0000313" key="2">
    <source>
        <dbReference type="EMBL" id="GFR17227.1"/>
    </source>
</evidence>
<evidence type="ECO:0000313" key="3">
    <source>
        <dbReference type="Proteomes" id="UP000887116"/>
    </source>
</evidence>
<organism evidence="2 3">
    <name type="scientific">Trichonephila clavata</name>
    <name type="common">Joro spider</name>
    <name type="synonym">Nephila clavata</name>
    <dbReference type="NCBI Taxonomy" id="2740835"/>
    <lineage>
        <taxon>Eukaryota</taxon>
        <taxon>Metazoa</taxon>
        <taxon>Ecdysozoa</taxon>
        <taxon>Arthropoda</taxon>
        <taxon>Chelicerata</taxon>
        <taxon>Arachnida</taxon>
        <taxon>Araneae</taxon>
        <taxon>Araneomorphae</taxon>
        <taxon>Entelegynae</taxon>
        <taxon>Araneoidea</taxon>
        <taxon>Nephilidae</taxon>
        <taxon>Trichonephila</taxon>
    </lineage>
</organism>
<evidence type="ECO:0000256" key="1">
    <source>
        <dbReference type="SAM" id="MobiDB-lite"/>
    </source>
</evidence>
<sequence length="80" mass="9316">MRIFLQYLQPLLTYGCPIWGMAAQTHLREPSHPEYRPQNDTQRSTIHPQEIHPRRSQNQSTSRQNQGAGLVILSERPQPQ</sequence>
<gene>
    <name evidence="2" type="ORF">TNCT_188561</name>
</gene>
<accession>A0A8X6LQR3</accession>
<feature type="compositionally biased region" description="Polar residues" evidence="1">
    <location>
        <begin position="38"/>
        <end position="47"/>
    </location>
</feature>
<dbReference type="Proteomes" id="UP000887116">
    <property type="component" value="Unassembled WGS sequence"/>
</dbReference>
<name>A0A8X6LQR3_TRICU</name>
<dbReference type="AlphaFoldDB" id="A0A8X6LQR3"/>
<keyword evidence="3" id="KW-1185">Reference proteome</keyword>
<feature type="region of interest" description="Disordered" evidence="1">
    <location>
        <begin position="29"/>
        <end position="80"/>
    </location>
</feature>
<comment type="caution">
    <text evidence="2">The sequence shown here is derived from an EMBL/GenBank/DDBJ whole genome shotgun (WGS) entry which is preliminary data.</text>
</comment>
<feature type="compositionally biased region" description="Low complexity" evidence="1">
    <location>
        <begin position="56"/>
        <end position="66"/>
    </location>
</feature>
<dbReference type="EMBL" id="BMAO01027473">
    <property type="protein sequence ID" value="GFR17227.1"/>
    <property type="molecule type" value="Genomic_DNA"/>
</dbReference>
<protein>
    <submittedName>
        <fullName evidence="2">Uncharacterized protein</fullName>
    </submittedName>
</protein>
<reference evidence="2" key="1">
    <citation type="submission" date="2020-07" db="EMBL/GenBank/DDBJ databases">
        <title>Multicomponent nature underlies the extraordinary mechanical properties of spider dragline silk.</title>
        <authorList>
            <person name="Kono N."/>
            <person name="Nakamura H."/>
            <person name="Mori M."/>
            <person name="Yoshida Y."/>
            <person name="Ohtoshi R."/>
            <person name="Malay A.D."/>
            <person name="Moran D.A.P."/>
            <person name="Tomita M."/>
            <person name="Numata K."/>
            <person name="Arakawa K."/>
        </authorList>
    </citation>
    <scope>NUCLEOTIDE SEQUENCE</scope>
</reference>
<dbReference type="PROSITE" id="PS51257">
    <property type="entry name" value="PROKAR_LIPOPROTEIN"/>
    <property type="match status" value="1"/>
</dbReference>